<feature type="transmembrane region" description="Helical" evidence="1">
    <location>
        <begin position="113"/>
        <end position="137"/>
    </location>
</feature>
<keyword evidence="1" id="KW-0472">Membrane</keyword>
<dbReference type="Proteomes" id="UP000234335">
    <property type="component" value="Unassembled WGS sequence"/>
</dbReference>
<dbReference type="AlphaFoldDB" id="A0A2I1M572"/>
<keyword evidence="1" id="KW-0812">Transmembrane</keyword>
<gene>
    <name evidence="2" type="ORF">CYJ34_08175</name>
</gene>
<organism evidence="2 3">
    <name type="scientific">Anaerococcus octavius</name>
    <dbReference type="NCBI Taxonomy" id="54007"/>
    <lineage>
        <taxon>Bacteria</taxon>
        <taxon>Bacillati</taxon>
        <taxon>Bacillota</taxon>
        <taxon>Tissierellia</taxon>
        <taxon>Tissierellales</taxon>
        <taxon>Peptoniphilaceae</taxon>
        <taxon>Anaerococcus</taxon>
    </lineage>
</organism>
<sequence length="215" mass="25218">MTKNKLKNLLRTAFEKLYYYLAISVVFDLSFLCGLGIFSFATSHIVAFNIYNKLANERYKEKVKIFKILKENLLSNLKENYKMSLIYILLLIIISLDIFYFSAVNGTLYKTLFYIFIILIFVILNAMIMSFFIKIMYPSLNLKENIQNSISLIVVNIVDILLLDILIGITTYFLNKISFILLILVFPGIYIELTYYVYKKILEKKSISYLLFNIN</sequence>
<evidence type="ECO:0008006" key="4">
    <source>
        <dbReference type="Google" id="ProtNLM"/>
    </source>
</evidence>
<feature type="transmembrane region" description="Helical" evidence="1">
    <location>
        <begin position="20"/>
        <end position="51"/>
    </location>
</feature>
<evidence type="ECO:0000313" key="2">
    <source>
        <dbReference type="EMBL" id="PKZ15257.1"/>
    </source>
</evidence>
<evidence type="ECO:0000256" key="1">
    <source>
        <dbReference type="SAM" id="Phobius"/>
    </source>
</evidence>
<protein>
    <recommendedName>
        <fullName evidence="4">DUF624 domain-containing protein</fullName>
    </recommendedName>
</protein>
<accession>A0A2I1M572</accession>
<feature type="transmembrane region" description="Helical" evidence="1">
    <location>
        <begin position="179"/>
        <end position="198"/>
    </location>
</feature>
<evidence type="ECO:0000313" key="3">
    <source>
        <dbReference type="Proteomes" id="UP000234335"/>
    </source>
</evidence>
<feature type="transmembrane region" description="Helical" evidence="1">
    <location>
        <begin position="149"/>
        <end position="173"/>
    </location>
</feature>
<name>A0A2I1M572_9FIRM</name>
<keyword evidence="3" id="KW-1185">Reference proteome</keyword>
<dbReference type="EMBL" id="PKGS01000007">
    <property type="protein sequence ID" value="PKZ15257.1"/>
    <property type="molecule type" value="Genomic_DNA"/>
</dbReference>
<proteinExistence type="predicted"/>
<feature type="transmembrane region" description="Helical" evidence="1">
    <location>
        <begin position="84"/>
        <end position="101"/>
    </location>
</feature>
<dbReference type="RefSeq" id="WP_101540790.1">
    <property type="nucleotide sequence ID" value="NZ_CALTZC010000041.1"/>
</dbReference>
<comment type="caution">
    <text evidence="2">The sequence shown here is derived from an EMBL/GenBank/DDBJ whole genome shotgun (WGS) entry which is preliminary data.</text>
</comment>
<keyword evidence="1" id="KW-1133">Transmembrane helix</keyword>
<reference evidence="2 3" key="1">
    <citation type="submission" date="2017-12" db="EMBL/GenBank/DDBJ databases">
        <title>Phylogenetic diversity of female urinary microbiome.</title>
        <authorList>
            <person name="Thomas-White K."/>
            <person name="Wolfe A.J."/>
        </authorList>
    </citation>
    <scope>NUCLEOTIDE SEQUENCE [LARGE SCALE GENOMIC DNA]</scope>
    <source>
        <strain evidence="2 3">UMB0119</strain>
    </source>
</reference>